<dbReference type="GO" id="GO:0015031">
    <property type="term" value="P:protein transport"/>
    <property type="evidence" value="ECO:0007669"/>
    <property type="project" value="UniProtKB-KW"/>
</dbReference>
<feature type="domain" description="T-SNARE coiled-coil homology" evidence="4">
    <location>
        <begin position="243"/>
        <end position="284"/>
    </location>
</feature>
<dbReference type="Gene3D" id="1.20.5.110">
    <property type="match status" value="1"/>
</dbReference>
<gene>
    <name evidence="5" type="ORF">PVAP13_2KG292100</name>
</gene>
<name>A0A8T0W8V4_PANVG</name>
<evidence type="ECO:0000313" key="5">
    <source>
        <dbReference type="EMBL" id="KAG2642987.1"/>
    </source>
</evidence>
<dbReference type="InterPro" id="IPR000727">
    <property type="entry name" value="T_SNARE_dom"/>
</dbReference>
<dbReference type="PROSITE" id="PS50192">
    <property type="entry name" value="T_SNARE"/>
    <property type="match status" value="1"/>
</dbReference>
<keyword evidence="3" id="KW-1133">Transmembrane helix</keyword>
<dbReference type="EMBL" id="CM029039">
    <property type="protein sequence ID" value="KAG2642987.1"/>
    <property type="molecule type" value="Genomic_DNA"/>
</dbReference>
<dbReference type="SUPFAM" id="SSF58038">
    <property type="entry name" value="SNARE fusion complex"/>
    <property type="match status" value="1"/>
</dbReference>
<proteinExistence type="predicted"/>
<comment type="caution">
    <text evidence="5">The sequence shown here is derived from an EMBL/GenBank/DDBJ whole genome shotgun (WGS) entry which is preliminary data.</text>
</comment>
<feature type="coiled-coil region" evidence="2">
    <location>
        <begin position="260"/>
        <end position="287"/>
    </location>
</feature>
<keyword evidence="1" id="KW-0653">Protein transport</keyword>
<reference evidence="5" key="1">
    <citation type="submission" date="2020-05" db="EMBL/GenBank/DDBJ databases">
        <title>WGS assembly of Panicum virgatum.</title>
        <authorList>
            <person name="Lovell J.T."/>
            <person name="Jenkins J."/>
            <person name="Shu S."/>
            <person name="Juenger T.E."/>
            <person name="Schmutz J."/>
        </authorList>
    </citation>
    <scope>NUCLEOTIDE SEQUENCE</scope>
    <source>
        <strain evidence="5">AP13</strain>
    </source>
</reference>
<dbReference type="CDD" id="cd15841">
    <property type="entry name" value="SNARE_Qc"/>
    <property type="match status" value="1"/>
</dbReference>
<evidence type="ECO:0000256" key="1">
    <source>
        <dbReference type="ARBA" id="ARBA00022927"/>
    </source>
</evidence>
<keyword evidence="6" id="KW-1185">Reference proteome</keyword>
<evidence type="ECO:0000256" key="2">
    <source>
        <dbReference type="SAM" id="Coils"/>
    </source>
</evidence>
<evidence type="ECO:0000313" key="6">
    <source>
        <dbReference type="Proteomes" id="UP000823388"/>
    </source>
</evidence>
<dbReference type="AlphaFoldDB" id="A0A8T0W8V4"/>
<evidence type="ECO:0000259" key="4">
    <source>
        <dbReference type="PROSITE" id="PS50192"/>
    </source>
</evidence>
<accession>A0A8T0W8V4</accession>
<evidence type="ECO:0000256" key="3">
    <source>
        <dbReference type="SAM" id="Phobius"/>
    </source>
</evidence>
<feature type="transmembrane region" description="Helical" evidence="3">
    <location>
        <begin position="294"/>
        <end position="312"/>
    </location>
</feature>
<dbReference type="Proteomes" id="UP000823388">
    <property type="component" value="Chromosome 2K"/>
</dbReference>
<sequence length="317" mass="35689">MSMIDVLTRVDAICNKYERYDADRHWGDGDPFSRLYAAVDAEIDAAVEKSGRAAKEKNRAASVAMNADVRRTKARLLEEVVKLQKIATKKVKGLPPEEKALRADLVAALPHRIQAVPDTHGGGATDHDGGWNARPGIKFDDSSGFLSLYLGSNLHFSSFFDPNSVEKLEEGYFPTSEQSEQFRTEYEMRRIKQAAMYNLCPVRCNVQDEGLDFISESLDTLKNLAEGPSGEFSPLPLTLKKKKNLAEDMNEELDRQAPLMDEIDTKVDKANLEIKRTNVRLKQTVNQFRSTRNFLIDIILICIILGIATYLYDILSR</sequence>
<keyword evidence="2" id="KW-0175">Coiled coil</keyword>
<dbReference type="Pfam" id="PF05739">
    <property type="entry name" value="SNARE"/>
    <property type="match status" value="1"/>
</dbReference>
<keyword evidence="3" id="KW-0472">Membrane</keyword>
<protein>
    <recommendedName>
        <fullName evidence="4">t-SNARE coiled-coil homology domain-containing protein</fullName>
    </recommendedName>
</protein>
<keyword evidence="3" id="KW-0812">Transmembrane</keyword>
<organism evidence="5 6">
    <name type="scientific">Panicum virgatum</name>
    <name type="common">Blackwell switchgrass</name>
    <dbReference type="NCBI Taxonomy" id="38727"/>
    <lineage>
        <taxon>Eukaryota</taxon>
        <taxon>Viridiplantae</taxon>
        <taxon>Streptophyta</taxon>
        <taxon>Embryophyta</taxon>
        <taxon>Tracheophyta</taxon>
        <taxon>Spermatophyta</taxon>
        <taxon>Magnoliopsida</taxon>
        <taxon>Liliopsida</taxon>
        <taxon>Poales</taxon>
        <taxon>Poaceae</taxon>
        <taxon>PACMAD clade</taxon>
        <taxon>Panicoideae</taxon>
        <taxon>Panicodae</taxon>
        <taxon>Paniceae</taxon>
        <taxon>Panicinae</taxon>
        <taxon>Panicum</taxon>
        <taxon>Panicum sect. Hiantes</taxon>
    </lineage>
</organism>
<keyword evidence="1" id="KW-0813">Transport</keyword>